<evidence type="ECO:0000259" key="1">
    <source>
        <dbReference type="Pfam" id="PF20594"/>
    </source>
</evidence>
<comment type="caution">
    <text evidence="2">The sequence shown here is derived from an EMBL/GenBank/DDBJ whole genome shotgun (WGS) entry which is preliminary data.</text>
</comment>
<accession>A0ABS1C4R0</accession>
<dbReference type="EMBL" id="JAEHFX010000008">
    <property type="protein sequence ID" value="MBK0404303.1"/>
    <property type="molecule type" value="Genomic_DNA"/>
</dbReference>
<dbReference type="Pfam" id="PF20594">
    <property type="entry name" value="DUF6794"/>
    <property type="match status" value="1"/>
</dbReference>
<reference evidence="2 3" key="1">
    <citation type="submission" date="2020-12" db="EMBL/GenBank/DDBJ databases">
        <title>Bacterial novel species Adhaeribacter sp. BT258 isolated from soil.</title>
        <authorList>
            <person name="Jung H.-Y."/>
        </authorList>
    </citation>
    <scope>NUCLEOTIDE SEQUENCE [LARGE SCALE GENOMIC DNA]</scope>
    <source>
        <strain evidence="2 3">BT258</strain>
    </source>
</reference>
<dbReference type="Proteomes" id="UP000644147">
    <property type="component" value="Unassembled WGS sequence"/>
</dbReference>
<proteinExistence type="predicted"/>
<name>A0ABS1C4R0_9BACT</name>
<organism evidence="2 3">
    <name type="scientific">Adhaeribacter terrigena</name>
    <dbReference type="NCBI Taxonomy" id="2793070"/>
    <lineage>
        <taxon>Bacteria</taxon>
        <taxon>Pseudomonadati</taxon>
        <taxon>Bacteroidota</taxon>
        <taxon>Cytophagia</taxon>
        <taxon>Cytophagales</taxon>
        <taxon>Hymenobacteraceae</taxon>
        <taxon>Adhaeribacter</taxon>
    </lineage>
</organism>
<protein>
    <recommendedName>
        <fullName evidence="1">DUF6794 domain-containing protein</fullName>
    </recommendedName>
</protein>
<gene>
    <name evidence="2" type="ORF">I5M27_15000</name>
</gene>
<evidence type="ECO:0000313" key="2">
    <source>
        <dbReference type="EMBL" id="MBK0404303.1"/>
    </source>
</evidence>
<dbReference type="RefSeq" id="WP_200507143.1">
    <property type="nucleotide sequence ID" value="NZ_JAEHFX010000008.1"/>
</dbReference>
<evidence type="ECO:0000313" key="3">
    <source>
        <dbReference type="Proteomes" id="UP000644147"/>
    </source>
</evidence>
<keyword evidence="3" id="KW-1185">Reference proteome</keyword>
<dbReference type="InterPro" id="IPR046744">
    <property type="entry name" value="DUF6794"/>
</dbReference>
<sequence>MFLLPFLAQAQEPGFGGYYIPKNVDEAIFHLSFTWPEDRQMVFKYKSEDKAIAEQHFFAGLDMRNHWRLWTGSPLADYFKAQGIYHPDDMSAIVLRSFHRNLNRKEIDLEGQFRFYREYWEFLEHDYSENEKRVARNFNSIQLADTVEMSFFIAATADGKTEILLSPPAEKPESGWENPSCKLSGVVLKKDQYGKTYKLYIKLTDICQLSEVYYGHEKLQTGSIMNFDLSFHNWKKAQ</sequence>
<feature type="domain" description="DUF6794" evidence="1">
    <location>
        <begin position="20"/>
        <end position="102"/>
    </location>
</feature>